<name>A0ABW1IKA0_9BACL</name>
<keyword evidence="3" id="KW-1185">Reference proteome</keyword>
<feature type="region of interest" description="Disordered" evidence="1">
    <location>
        <begin position="22"/>
        <end position="57"/>
    </location>
</feature>
<organism evidence="2 3">
    <name type="scientific">Marinicrinis lubricantis</name>
    <dbReference type="NCBI Taxonomy" id="2086470"/>
    <lineage>
        <taxon>Bacteria</taxon>
        <taxon>Bacillati</taxon>
        <taxon>Bacillota</taxon>
        <taxon>Bacilli</taxon>
        <taxon>Bacillales</taxon>
        <taxon>Paenibacillaceae</taxon>
    </lineage>
</organism>
<comment type="caution">
    <text evidence="2">The sequence shown here is derived from an EMBL/GenBank/DDBJ whole genome shotgun (WGS) entry which is preliminary data.</text>
</comment>
<feature type="compositionally biased region" description="Polar residues" evidence="1">
    <location>
        <begin position="22"/>
        <end position="33"/>
    </location>
</feature>
<dbReference type="EMBL" id="JBHSQV010000027">
    <property type="protein sequence ID" value="MFC5985491.1"/>
    <property type="molecule type" value="Genomic_DNA"/>
</dbReference>
<evidence type="ECO:0000313" key="3">
    <source>
        <dbReference type="Proteomes" id="UP001596250"/>
    </source>
</evidence>
<protein>
    <submittedName>
        <fullName evidence="2">Uncharacterized protein</fullName>
    </submittedName>
</protein>
<sequence length="57" mass="6740">MTKQIHNDKNLQNVVNELETSAVNSHQAQQLNQDHMDNRKQALKNKKGYKENENMYQ</sequence>
<accession>A0ABW1IKA0</accession>
<proteinExistence type="predicted"/>
<gene>
    <name evidence="2" type="ORF">ACFPXP_03450</name>
</gene>
<dbReference type="RefSeq" id="WP_379892380.1">
    <property type="nucleotide sequence ID" value="NZ_CBCSCT010000009.1"/>
</dbReference>
<evidence type="ECO:0000313" key="2">
    <source>
        <dbReference type="EMBL" id="MFC5985491.1"/>
    </source>
</evidence>
<feature type="compositionally biased region" description="Basic and acidic residues" evidence="1">
    <location>
        <begin position="48"/>
        <end position="57"/>
    </location>
</feature>
<evidence type="ECO:0000256" key="1">
    <source>
        <dbReference type="SAM" id="MobiDB-lite"/>
    </source>
</evidence>
<reference evidence="3" key="1">
    <citation type="journal article" date="2019" name="Int. J. Syst. Evol. Microbiol.">
        <title>The Global Catalogue of Microorganisms (GCM) 10K type strain sequencing project: providing services to taxonomists for standard genome sequencing and annotation.</title>
        <authorList>
            <consortium name="The Broad Institute Genomics Platform"/>
            <consortium name="The Broad Institute Genome Sequencing Center for Infectious Disease"/>
            <person name="Wu L."/>
            <person name="Ma J."/>
        </authorList>
    </citation>
    <scope>NUCLEOTIDE SEQUENCE [LARGE SCALE GENOMIC DNA]</scope>
    <source>
        <strain evidence="3">CCM 8749</strain>
    </source>
</reference>
<dbReference type="Proteomes" id="UP001596250">
    <property type="component" value="Unassembled WGS sequence"/>
</dbReference>